<protein>
    <recommendedName>
        <fullName evidence="4">SNF2 N-terminal domain-containing protein</fullName>
    </recommendedName>
</protein>
<keyword evidence="3" id="KW-1185">Reference proteome</keyword>
<dbReference type="SUPFAM" id="SSF52540">
    <property type="entry name" value="P-loop containing nucleoside triphosphate hydrolases"/>
    <property type="match status" value="1"/>
</dbReference>
<dbReference type="AlphaFoldDB" id="A0A9X0AIG9"/>
<dbReference type="InterPro" id="IPR038718">
    <property type="entry name" value="SNF2-like_sf"/>
</dbReference>
<gene>
    <name evidence="2" type="ORF">OCU04_008630</name>
</gene>
<dbReference type="Proteomes" id="UP001152300">
    <property type="component" value="Unassembled WGS sequence"/>
</dbReference>
<proteinExistence type="predicted"/>
<name>A0A9X0AIG9_9HELO</name>
<accession>A0A9X0AIG9</accession>
<evidence type="ECO:0000313" key="3">
    <source>
        <dbReference type="Proteomes" id="UP001152300"/>
    </source>
</evidence>
<dbReference type="EMBL" id="JAPEIS010000009">
    <property type="protein sequence ID" value="KAJ8063410.1"/>
    <property type="molecule type" value="Genomic_DNA"/>
</dbReference>
<evidence type="ECO:0000256" key="1">
    <source>
        <dbReference type="SAM" id="MobiDB-lite"/>
    </source>
</evidence>
<comment type="caution">
    <text evidence="2">The sequence shown here is derived from an EMBL/GenBank/DDBJ whole genome shotgun (WGS) entry which is preliminary data.</text>
</comment>
<dbReference type="Gene3D" id="3.40.50.10810">
    <property type="entry name" value="Tandem AAA-ATPase domain"/>
    <property type="match status" value="1"/>
</dbReference>
<evidence type="ECO:0008006" key="4">
    <source>
        <dbReference type="Google" id="ProtNLM"/>
    </source>
</evidence>
<feature type="compositionally biased region" description="Polar residues" evidence="1">
    <location>
        <begin position="20"/>
        <end position="39"/>
    </location>
</feature>
<reference evidence="2" key="1">
    <citation type="submission" date="2022-11" db="EMBL/GenBank/DDBJ databases">
        <title>Genome Resource of Sclerotinia nivalis Strain SnTB1, a Plant Pathogen Isolated from American Ginseng.</title>
        <authorList>
            <person name="Fan S."/>
        </authorList>
    </citation>
    <scope>NUCLEOTIDE SEQUENCE</scope>
    <source>
        <strain evidence="2">SnTB1</strain>
    </source>
</reference>
<evidence type="ECO:0000313" key="2">
    <source>
        <dbReference type="EMBL" id="KAJ8063410.1"/>
    </source>
</evidence>
<organism evidence="2 3">
    <name type="scientific">Sclerotinia nivalis</name>
    <dbReference type="NCBI Taxonomy" id="352851"/>
    <lineage>
        <taxon>Eukaryota</taxon>
        <taxon>Fungi</taxon>
        <taxon>Dikarya</taxon>
        <taxon>Ascomycota</taxon>
        <taxon>Pezizomycotina</taxon>
        <taxon>Leotiomycetes</taxon>
        <taxon>Helotiales</taxon>
        <taxon>Sclerotiniaceae</taxon>
        <taxon>Sclerotinia</taxon>
    </lineage>
</organism>
<dbReference type="OrthoDB" id="4743908at2759"/>
<sequence>MNSRNEATTPKTFFNKRLPAQSQTTNSQPAASNSATIYSSGAEDEPDNYLNHNAILDNSAARKIFEQSNGNVFDDVRNTPSFIHLNSKDDWNEMCHFFKHNPKLYSTRLGHVVNCPPDRMTRIYQAYGVFWMFKQRTHNILGSLLADGVGVGKTMLCLLYCWAQFQLVRAGNDMLRCRNDPVGISCD</sequence>
<feature type="region of interest" description="Disordered" evidence="1">
    <location>
        <begin position="1"/>
        <end position="43"/>
    </location>
</feature>
<dbReference type="InterPro" id="IPR027417">
    <property type="entry name" value="P-loop_NTPase"/>
</dbReference>
<feature type="compositionally biased region" description="Polar residues" evidence="1">
    <location>
        <begin position="1"/>
        <end position="12"/>
    </location>
</feature>